<dbReference type="OrthoDB" id="5206740at2759"/>
<dbReference type="EMBL" id="AYSA01000706">
    <property type="protein sequence ID" value="ESZ90069.1"/>
    <property type="molecule type" value="Genomic_DNA"/>
</dbReference>
<evidence type="ECO:0000313" key="2">
    <source>
        <dbReference type="EMBL" id="ESZ90069.1"/>
    </source>
</evidence>
<gene>
    <name evidence="2" type="ORF">SBOR_9557</name>
</gene>
<accession>W9C577</accession>
<feature type="compositionally biased region" description="Basic residues" evidence="1">
    <location>
        <begin position="15"/>
        <end position="28"/>
    </location>
</feature>
<evidence type="ECO:0000313" key="3">
    <source>
        <dbReference type="Proteomes" id="UP000019487"/>
    </source>
</evidence>
<dbReference type="Proteomes" id="UP000019487">
    <property type="component" value="Unassembled WGS sequence"/>
</dbReference>
<name>W9C577_SCLBF</name>
<comment type="caution">
    <text evidence="2">The sequence shown here is derived from an EMBL/GenBank/DDBJ whole genome shotgun (WGS) entry which is preliminary data.</text>
</comment>
<feature type="compositionally biased region" description="Polar residues" evidence="1">
    <location>
        <begin position="38"/>
        <end position="53"/>
    </location>
</feature>
<organism evidence="2 3">
    <name type="scientific">Sclerotinia borealis (strain F-4128)</name>
    <dbReference type="NCBI Taxonomy" id="1432307"/>
    <lineage>
        <taxon>Eukaryota</taxon>
        <taxon>Fungi</taxon>
        <taxon>Dikarya</taxon>
        <taxon>Ascomycota</taxon>
        <taxon>Pezizomycotina</taxon>
        <taxon>Leotiomycetes</taxon>
        <taxon>Helotiales</taxon>
        <taxon>Sclerotiniaceae</taxon>
        <taxon>Sclerotinia</taxon>
    </lineage>
</organism>
<dbReference type="HOGENOM" id="CLU_1918315_0_0_1"/>
<protein>
    <submittedName>
        <fullName evidence="2">Uncharacterized protein</fullName>
    </submittedName>
</protein>
<proteinExistence type="predicted"/>
<feature type="compositionally biased region" description="Polar residues" evidence="1">
    <location>
        <begin position="60"/>
        <end position="69"/>
    </location>
</feature>
<dbReference type="AlphaFoldDB" id="W9C577"/>
<sequence>MRRRMAESDIETAGSRKRKRKEKKRKWRWTLGDGEDSGAQTTPTTAMERTPITSIWRGAETTNTDSIMTGNRNENGNGNGSSENAISGSENEVPSDEAINIDRYPSFGNVGEAKEATDDRDRRGHSVDLYIL</sequence>
<evidence type="ECO:0000256" key="1">
    <source>
        <dbReference type="SAM" id="MobiDB-lite"/>
    </source>
</evidence>
<feature type="compositionally biased region" description="Basic and acidic residues" evidence="1">
    <location>
        <begin position="112"/>
        <end position="126"/>
    </location>
</feature>
<keyword evidence="3" id="KW-1185">Reference proteome</keyword>
<reference evidence="2 3" key="1">
    <citation type="journal article" date="2014" name="Genome Announc.">
        <title>Draft genome sequence of Sclerotinia borealis, a psychrophilic plant pathogenic fungus.</title>
        <authorList>
            <person name="Mardanov A.V."/>
            <person name="Beletsky A.V."/>
            <person name="Kadnikov V.V."/>
            <person name="Ignatov A.N."/>
            <person name="Ravin N.V."/>
        </authorList>
    </citation>
    <scope>NUCLEOTIDE SEQUENCE [LARGE SCALE GENOMIC DNA]</scope>
    <source>
        <strain evidence="3">F-4157</strain>
    </source>
</reference>
<feature type="region of interest" description="Disordered" evidence="1">
    <location>
        <begin position="1"/>
        <end position="132"/>
    </location>
</feature>
<feature type="compositionally biased region" description="Low complexity" evidence="1">
    <location>
        <begin position="70"/>
        <end position="92"/>
    </location>
</feature>